<dbReference type="InterPro" id="IPR001245">
    <property type="entry name" value="Ser-Thr/Tyr_kinase_cat_dom"/>
</dbReference>
<dbReference type="InterPro" id="IPR011009">
    <property type="entry name" value="Kinase-like_dom_sf"/>
</dbReference>
<keyword evidence="1" id="KW-0472">Membrane</keyword>
<proteinExistence type="predicted"/>
<sequence>MECLLQLTYMAMLIWYNQMMMSIHLKIGAEVQEETRKVYDFMLDFAEMLIYQLFIFRTLVHFSVRPPTKSTKSDSATNSQAISDNFTRKVVEVVSGDCIIVAYDALPFGTPADERRANLSSIRCLKLGNPRREEKPAPYACEAREFLRTRLIGCQVQVSMEYSRKVPVAEGSSGSRVTGFGSVFLLSEGQSSEDPEWMAPEVLQEEAVDEKTDVYSFGVIIWELLTMKLPWNGVGAAQVLILFVLYFLLAQLECYRYVANVLKRMSIMVCSVLLMDHKSWLSKDYGVLQMIAKCIYYESRGCKIWWKKMFALKFGKNSKSNLGCMINSEIGDMLAFIKRNVRWGGRCKKAPTNFRFDTACKENVKENIKQQPSVQFVNLSFLTIFIRLARPLNELCFDTLFLRTTLKVFFYHIR</sequence>
<keyword evidence="4" id="KW-1185">Reference proteome</keyword>
<comment type="caution">
    <text evidence="3">The sequence shown here is derived from an EMBL/GenBank/DDBJ whole genome shotgun (WGS) entry which is preliminary data.</text>
</comment>
<accession>A0A2U1Q0M0</accession>
<keyword evidence="1" id="KW-1133">Transmembrane helix</keyword>
<dbReference type="OrthoDB" id="1706481at2759"/>
<organism evidence="3 4">
    <name type="scientific">Artemisia annua</name>
    <name type="common">Sweet wormwood</name>
    <dbReference type="NCBI Taxonomy" id="35608"/>
    <lineage>
        <taxon>Eukaryota</taxon>
        <taxon>Viridiplantae</taxon>
        <taxon>Streptophyta</taxon>
        <taxon>Embryophyta</taxon>
        <taxon>Tracheophyta</taxon>
        <taxon>Spermatophyta</taxon>
        <taxon>Magnoliopsida</taxon>
        <taxon>eudicotyledons</taxon>
        <taxon>Gunneridae</taxon>
        <taxon>Pentapetalae</taxon>
        <taxon>asterids</taxon>
        <taxon>campanulids</taxon>
        <taxon>Asterales</taxon>
        <taxon>Asteraceae</taxon>
        <taxon>Asteroideae</taxon>
        <taxon>Anthemideae</taxon>
        <taxon>Artemisiinae</taxon>
        <taxon>Artemisia</taxon>
    </lineage>
</organism>
<name>A0A2U1Q0M0_ARTAN</name>
<dbReference type="EMBL" id="PKPP01000534">
    <property type="protein sequence ID" value="PWA91569.1"/>
    <property type="molecule type" value="Genomic_DNA"/>
</dbReference>
<dbReference type="GO" id="GO:0005737">
    <property type="term" value="C:cytoplasm"/>
    <property type="evidence" value="ECO:0007669"/>
    <property type="project" value="TreeGrafter"/>
</dbReference>
<dbReference type="Proteomes" id="UP000245207">
    <property type="component" value="Unassembled WGS sequence"/>
</dbReference>
<evidence type="ECO:0000313" key="3">
    <source>
        <dbReference type="EMBL" id="PWA91569.1"/>
    </source>
</evidence>
<gene>
    <name evidence="3" type="ORF">CTI12_AA007770</name>
</gene>
<protein>
    <submittedName>
        <fullName evidence="3">RNA-induced silencing complex, nuclease component Tudor-SN</fullName>
    </submittedName>
</protein>
<dbReference type="PANTHER" id="PTHR23257:SF906">
    <property type="entry name" value="(RICE GENOME ANNOTATION PROJECT) MAP3K DELTA-1 PROTEIN KINASE"/>
    <property type="match status" value="1"/>
</dbReference>
<dbReference type="InterPro" id="IPR016071">
    <property type="entry name" value="Staphylococal_nuclease_OB-fold"/>
</dbReference>
<dbReference type="SMART" id="SM00318">
    <property type="entry name" value="SNc"/>
    <property type="match status" value="1"/>
</dbReference>
<dbReference type="Gene3D" id="2.40.50.90">
    <property type="match status" value="1"/>
</dbReference>
<keyword evidence="1" id="KW-0812">Transmembrane</keyword>
<dbReference type="GO" id="GO:0004672">
    <property type="term" value="F:protein kinase activity"/>
    <property type="evidence" value="ECO:0007669"/>
    <property type="project" value="InterPro"/>
</dbReference>
<dbReference type="GO" id="GO:0007165">
    <property type="term" value="P:signal transduction"/>
    <property type="evidence" value="ECO:0007669"/>
    <property type="project" value="TreeGrafter"/>
</dbReference>
<evidence type="ECO:0000256" key="1">
    <source>
        <dbReference type="SAM" id="Phobius"/>
    </source>
</evidence>
<dbReference type="Pfam" id="PF07714">
    <property type="entry name" value="PK_Tyr_Ser-Thr"/>
    <property type="match status" value="1"/>
</dbReference>
<evidence type="ECO:0000259" key="2">
    <source>
        <dbReference type="SMART" id="SM00318"/>
    </source>
</evidence>
<dbReference type="Gene3D" id="1.10.510.10">
    <property type="entry name" value="Transferase(Phosphotransferase) domain 1"/>
    <property type="match status" value="1"/>
</dbReference>
<evidence type="ECO:0000313" key="4">
    <source>
        <dbReference type="Proteomes" id="UP000245207"/>
    </source>
</evidence>
<dbReference type="AlphaFoldDB" id="A0A2U1Q0M0"/>
<dbReference type="SUPFAM" id="SSF56112">
    <property type="entry name" value="Protein kinase-like (PK-like)"/>
    <property type="match status" value="1"/>
</dbReference>
<dbReference type="InterPro" id="IPR050167">
    <property type="entry name" value="Ser_Thr_protein_kinase"/>
</dbReference>
<dbReference type="STRING" id="35608.A0A2U1Q0M0"/>
<dbReference type="InterPro" id="IPR035437">
    <property type="entry name" value="SNase_OB-fold_sf"/>
</dbReference>
<dbReference type="PANTHER" id="PTHR23257">
    <property type="entry name" value="SERINE-THREONINE PROTEIN KINASE"/>
    <property type="match status" value="1"/>
</dbReference>
<reference evidence="3 4" key="1">
    <citation type="journal article" date="2018" name="Mol. Plant">
        <title>The genome of Artemisia annua provides insight into the evolution of Asteraceae family and artemisinin biosynthesis.</title>
        <authorList>
            <person name="Shen Q."/>
            <person name="Zhang L."/>
            <person name="Liao Z."/>
            <person name="Wang S."/>
            <person name="Yan T."/>
            <person name="Shi P."/>
            <person name="Liu M."/>
            <person name="Fu X."/>
            <person name="Pan Q."/>
            <person name="Wang Y."/>
            <person name="Lv Z."/>
            <person name="Lu X."/>
            <person name="Zhang F."/>
            <person name="Jiang W."/>
            <person name="Ma Y."/>
            <person name="Chen M."/>
            <person name="Hao X."/>
            <person name="Li L."/>
            <person name="Tang Y."/>
            <person name="Lv G."/>
            <person name="Zhou Y."/>
            <person name="Sun X."/>
            <person name="Brodelius P.E."/>
            <person name="Rose J.K.C."/>
            <person name="Tang K."/>
        </authorList>
    </citation>
    <scope>NUCLEOTIDE SEQUENCE [LARGE SCALE GENOMIC DNA]</scope>
    <source>
        <strain evidence="4">cv. Huhao1</strain>
        <tissue evidence="3">Leaf</tissue>
    </source>
</reference>
<feature type="transmembrane region" description="Helical" evidence="1">
    <location>
        <begin position="229"/>
        <end position="249"/>
    </location>
</feature>
<dbReference type="SUPFAM" id="SSF50199">
    <property type="entry name" value="Staphylococcal nuclease"/>
    <property type="match status" value="1"/>
</dbReference>
<feature type="domain" description="TNase-like" evidence="2">
    <location>
        <begin position="84"/>
        <end position="217"/>
    </location>
</feature>